<evidence type="ECO:0000256" key="6">
    <source>
        <dbReference type="ARBA" id="ARBA00023136"/>
    </source>
</evidence>
<dbReference type="InterPro" id="IPR020846">
    <property type="entry name" value="MFS_dom"/>
</dbReference>
<dbReference type="GO" id="GO:0005886">
    <property type="term" value="C:plasma membrane"/>
    <property type="evidence" value="ECO:0007669"/>
    <property type="project" value="UniProtKB-SubCell"/>
</dbReference>
<evidence type="ECO:0000256" key="4">
    <source>
        <dbReference type="ARBA" id="ARBA00022692"/>
    </source>
</evidence>
<evidence type="ECO:0000256" key="2">
    <source>
        <dbReference type="ARBA" id="ARBA00022448"/>
    </source>
</evidence>
<reference evidence="9" key="1">
    <citation type="submission" date="2020-02" db="EMBL/GenBank/DDBJ databases">
        <authorList>
            <person name="Meier V. D."/>
        </authorList>
    </citation>
    <scope>NUCLEOTIDE SEQUENCE</scope>
    <source>
        <strain evidence="9">AVDCRST_MAG36</strain>
    </source>
</reference>
<dbReference type="PANTHER" id="PTHR23513:SF11">
    <property type="entry name" value="STAPHYLOFERRIN A TRANSPORTER"/>
    <property type="match status" value="1"/>
</dbReference>
<evidence type="ECO:0000256" key="5">
    <source>
        <dbReference type="ARBA" id="ARBA00022989"/>
    </source>
</evidence>
<feature type="transmembrane region" description="Helical" evidence="7">
    <location>
        <begin position="395"/>
        <end position="419"/>
    </location>
</feature>
<dbReference type="GO" id="GO:0022857">
    <property type="term" value="F:transmembrane transporter activity"/>
    <property type="evidence" value="ECO:0007669"/>
    <property type="project" value="InterPro"/>
</dbReference>
<evidence type="ECO:0000256" key="3">
    <source>
        <dbReference type="ARBA" id="ARBA00022475"/>
    </source>
</evidence>
<feature type="transmembrane region" description="Helical" evidence="7">
    <location>
        <begin position="304"/>
        <end position="322"/>
    </location>
</feature>
<evidence type="ECO:0000256" key="1">
    <source>
        <dbReference type="ARBA" id="ARBA00004651"/>
    </source>
</evidence>
<dbReference type="AlphaFoldDB" id="A0A6J4LP11"/>
<name>A0A6J4LP11_9ACTN</name>
<feature type="transmembrane region" description="Helical" evidence="7">
    <location>
        <begin position="270"/>
        <end position="292"/>
    </location>
</feature>
<dbReference type="InterPro" id="IPR036259">
    <property type="entry name" value="MFS_trans_sf"/>
</dbReference>
<feature type="transmembrane region" description="Helical" evidence="7">
    <location>
        <begin position="368"/>
        <end position="389"/>
    </location>
</feature>
<keyword evidence="3" id="KW-1003">Cell membrane</keyword>
<dbReference type="PROSITE" id="PS50850">
    <property type="entry name" value="MFS"/>
    <property type="match status" value="1"/>
</dbReference>
<dbReference type="InterPro" id="IPR010290">
    <property type="entry name" value="TM_effector"/>
</dbReference>
<evidence type="ECO:0000256" key="7">
    <source>
        <dbReference type="SAM" id="Phobius"/>
    </source>
</evidence>
<sequence length="443" mass="45191">MRTRTAPGPSAHPRQARALWGWLGSETVSLLGTRVSMIAVPWLVLTTTGSPVLTGLVACAEMAPYVVLKALTGPLVDRLGARRVCVTADLVSLVVVGAIPVLHALDLLRFPVLVLLVAVTGAVRGPGDGAKQALVPVVVRASGVSLERATGLHSACERLASTAGAAVAGALVAAVGPATALALDAVSFGASALLLVATAPRTDPSAGGASDPGDPDQAASYLTRLREGWQFLRHEPVLLAMTGMVAVSNLLDAAFSTVLVPVWARETGGGAGALGLWFGSFSAAAVVGSLLASRYGDRLPRYPVYVGAFLLAGPPRFLLLVLDVETGLGLGPVVAVTVVAGFACGFINPVLGAVLYERVPARLTGRVTALEGAVCWSLLPFGGLLGGLLVGATGLTAALVAVGAAYLVVTLSPLVVPAWRTLDATRPRTSDQSREPDPDLALR</sequence>
<proteinExistence type="predicted"/>
<protein>
    <recommendedName>
        <fullName evidence="8">Major facilitator superfamily (MFS) profile domain-containing protein</fullName>
    </recommendedName>
</protein>
<organism evidence="9">
    <name type="scientific">uncultured Nocardioidaceae bacterium</name>
    <dbReference type="NCBI Taxonomy" id="253824"/>
    <lineage>
        <taxon>Bacteria</taxon>
        <taxon>Bacillati</taxon>
        <taxon>Actinomycetota</taxon>
        <taxon>Actinomycetes</taxon>
        <taxon>Propionibacteriales</taxon>
        <taxon>Nocardioidaceae</taxon>
        <taxon>environmental samples</taxon>
    </lineage>
</organism>
<comment type="subcellular location">
    <subcellularLocation>
        <location evidence="1">Cell membrane</location>
        <topology evidence="1">Multi-pass membrane protein</topology>
    </subcellularLocation>
</comment>
<evidence type="ECO:0000313" key="9">
    <source>
        <dbReference type="EMBL" id="CAA9337489.1"/>
    </source>
</evidence>
<dbReference type="EMBL" id="CADCUH010000074">
    <property type="protein sequence ID" value="CAA9337489.1"/>
    <property type="molecule type" value="Genomic_DNA"/>
</dbReference>
<feature type="transmembrane region" description="Helical" evidence="7">
    <location>
        <begin position="237"/>
        <end position="264"/>
    </location>
</feature>
<dbReference type="SUPFAM" id="SSF103473">
    <property type="entry name" value="MFS general substrate transporter"/>
    <property type="match status" value="1"/>
</dbReference>
<gene>
    <name evidence="9" type="ORF">AVDCRST_MAG36-1241</name>
</gene>
<keyword evidence="6 7" id="KW-0472">Membrane</keyword>
<dbReference type="CDD" id="cd06173">
    <property type="entry name" value="MFS_MefA_like"/>
    <property type="match status" value="1"/>
</dbReference>
<evidence type="ECO:0000259" key="8">
    <source>
        <dbReference type="PROSITE" id="PS50850"/>
    </source>
</evidence>
<feature type="domain" description="Major facilitator superfamily (MFS) profile" evidence="8">
    <location>
        <begin position="238"/>
        <end position="443"/>
    </location>
</feature>
<dbReference type="Pfam" id="PF05977">
    <property type="entry name" value="MFS_3"/>
    <property type="match status" value="1"/>
</dbReference>
<dbReference type="PANTHER" id="PTHR23513">
    <property type="entry name" value="INTEGRAL MEMBRANE EFFLUX PROTEIN-RELATED"/>
    <property type="match status" value="1"/>
</dbReference>
<keyword evidence="5 7" id="KW-1133">Transmembrane helix</keyword>
<dbReference type="Gene3D" id="1.20.1250.20">
    <property type="entry name" value="MFS general substrate transporter like domains"/>
    <property type="match status" value="1"/>
</dbReference>
<accession>A0A6J4LP11</accession>
<keyword evidence="4 7" id="KW-0812">Transmembrane</keyword>
<keyword evidence="2" id="KW-0813">Transport</keyword>
<feature type="transmembrane region" description="Helical" evidence="7">
    <location>
        <begin position="334"/>
        <end position="356"/>
    </location>
</feature>